<dbReference type="Proteomes" id="UP000321807">
    <property type="component" value="Chromosome"/>
</dbReference>
<reference evidence="3" key="2">
    <citation type="submission" date="2016-10" db="EMBL/GenBank/DDBJ databases">
        <authorList>
            <person name="Varghese N."/>
            <person name="Submissions S."/>
        </authorList>
    </citation>
    <scope>NUCLEOTIDE SEQUENCE [LARGE SCALE GENOMIC DNA]</scope>
    <source>
        <strain evidence="3">MO64</strain>
    </source>
</reference>
<proteinExistence type="predicted"/>
<accession>A0A1I3Y0G9</accession>
<gene>
    <name evidence="1" type="ORF">CS053_09050</name>
    <name evidence="2" type="ORF">SAMN05192579_101245</name>
</gene>
<reference evidence="2" key="1">
    <citation type="submission" date="2016-10" db="EMBL/GenBank/DDBJ databases">
        <authorList>
            <person name="de Groot N.N."/>
        </authorList>
    </citation>
    <scope>NUCLEOTIDE SEQUENCE [LARGE SCALE GENOMIC DNA]</scope>
    <source>
        <strain evidence="2">MO64</strain>
    </source>
</reference>
<evidence type="ECO:0000313" key="3">
    <source>
        <dbReference type="Proteomes" id="UP000198725"/>
    </source>
</evidence>
<protein>
    <submittedName>
        <fullName evidence="2">Uncharacterized protein</fullName>
    </submittedName>
</protein>
<name>A0A1I3Y0G9_9GAMM</name>
<reference evidence="1 4" key="3">
    <citation type="submission" date="2019-08" db="EMBL/GenBank/DDBJ databases">
        <title>Complete genome sequence of Rhodanobacter glycinis strain T01E-68 isolated from tomato root.</title>
        <authorList>
            <person name="Weon H.-Y."/>
            <person name="Lee S.A."/>
        </authorList>
    </citation>
    <scope>NUCLEOTIDE SEQUENCE [LARGE SCALE GENOMIC DNA]</scope>
    <source>
        <strain evidence="1 4">T01E-68</strain>
    </source>
</reference>
<evidence type="ECO:0000313" key="2">
    <source>
        <dbReference type="EMBL" id="SFK25252.1"/>
    </source>
</evidence>
<dbReference type="InterPro" id="IPR046163">
    <property type="entry name" value="DUF6165"/>
</dbReference>
<organism evidence="2 3">
    <name type="scientific">Rhodanobacter glycinis</name>
    <dbReference type="NCBI Taxonomy" id="582702"/>
    <lineage>
        <taxon>Bacteria</taxon>
        <taxon>Pseudomonadati</taxon>
        <taxon>Pseudomonadota</taxon>
        <taxon>Gammaproteobacteria</taxon>
        <taxon>Lysobacterales</taxon>
        <taxon>Rhodanobacteraceae</taxon>
        <taxon>Rhodanobacter</taxon>
    </lineage>
</organism>
<dbReference type="Pfam" id="PF19662">
    <property type="entry name" value="DUF6165"/>
    <property type="match status" value="1"/>
</dbReference>
<sequence length="133" mass="15336">MSLIQVPVSHGELIDKITILEIKSRRIADAAKLANVRNELDLLNATWLNDAASQTDITDERARLLAVNEALWDIEDHIRLKEKAQAFDAEFIELARSVYFRNDERAAVKREINVKLGSQLVEEKSYQDYRQQK</sequence>
<dbReference type="AlphaFoldDB" id="A0A1I3Y0G9"/>
<dbReference type="RefSeq" id="WP_092700632.1">
    <property type="nucleotide sequence ID" value="NZ_CP042807.1"/>
</dbReference>
<keyword evidence="3" id="KW-1185">Reference proteome</keyword>
<dbReference type="EMBL" id="FOSR01000001">
    <property type="protein sequence ID" value="SFK25252.1"/>
    <property type="molecule type" value="Genomic_DNA"/>
</dbReference>
<evidence type="ECO:0000313" key="1">
    <source>
        <dbReference type="EMBL" id="QEE24634.1"/>
    </source>
</evidence>
<dbReference type="EMBL" id="CP042807">
    <property type="protein sequence ID" value="QEE24634.1"/>
    <property type="molecule type" value="Genomic_DNA"/>
</dbReference>
<evidence type="ECO:0000313" key="4">
    <source>
        <dbReference type="Proteomes" id="UP000321807"/>
    </source>
</evidence>
<dbReference type="Proteomes" id="UP000198725">
    <property type="component" value="Unassembled WGS sequence"/>
</dbReference>
<dbReference type="KEGG" id="rgl:CS053_09050"/>